<dbReference type="Pfam" id="PF00571">
    <property type="entry name" value="CBS"/>
    <property type="match status" value="2"/>
</dbReference>
<dbReference type="CDD" id="cd01949">
    <property type="entry name" value="GGDEF"/>
    <property type="match status" value="1"/>
</dbReference>
<dbReference type="Proteomes" id="UP000002217">
    <property type="component" value="Chromosome"/>
</dbReference>
<dbReference type="InterPro" id="IPR046342">
    <property type="entry name" value="CBS_dom_sf"/>
</dbReference>
<dbReference type="STRING" id="485916.Dtox_1949"/>
<dbReference type="GO" id="GO:0071111">
    <property type="term" value="F:cyclic-guanylate-specific phosphodiesterase activity"/>
    <property type="evidence" value="ECO:0007669"/>
    <property type="project" value="InterPro"/>
</dbReference>
<dbReference type="SUPFAM" id="SSF54631">
    <property type="entry name" value="CBS-domain pair"/>
    <property type="match status" value="1"/>
</dbReference>
<dbReference type="Gene3D" id="3.10.580.10">
    <property type="entry name" value="CBS-domain"/>
    <property type="match status" value="1"/>
</dbReference>
<evidence type="ECO:0000313" key="6">
    <source>
        <dbReference type="Proteomes" id="UP000002217"/>
    </source>
</evidence>
<dbReference type="SUPFAM" id="SSF141868">
    <property type="entry name" value="EAL domain-like"/>
    <property type="match status" value="1"/>
</dbReference>
<dbReference type="Pfam" id="PF00990">
    <property type="entry name" value="GGDEF"/>
    <property type="match status" value="1"/>
</dbReference>
<evidence type="ECO:0000259" key="2">
    <source>
        <dbReference type="PROSITE" id="PS50883"/>
    </source>
</evidence>
<dbReference type="NCBIfam" id="TIGR00254">
    <property type="entry name" value="GGDEF"/>
    <property type="match status" value="1"/>
</dbReference>
<dbReference type="CDD" id="cd01948">
    <property type="entry name" value="EAL"/>
    <property type="match status" value="1"/>
</dbReference>
<dbReference type="HOGENOM" id="CLU_015702_2_0_9"/>
<dbReference type="Gene3D" id="3.30.70.270">
    <property type="match status" value="2"/>
</dbReference>
<organism evidence="5 6">
    <name type="scientific">Desulfofarcimen acetoxidans (strain ATCC 49208 / DSM 771 / KCTC 5769 / VKM B-1644 / 5575)</name>
    <name type="common">Desulfotomaculum acetoxidans</name>
    <dbReference type="NCBI Taxonomy" id="485916"/>
    <lineage>
        <taxon>Bacteria</taxon>
        <taxon>Bacillati</taxon>
        <taxon>Bacillota</taxon>
        <taxon>Clostridia</taxon>
        <taxon>Eubacteriales</taxon>
        <taxon>Peptococcaceae</taxon>
        <taxon>Desulfofarcimen</taxon>
    </lineage>
</organism>
<dbReference type="InterPro" id="IPR000160">
    <property type="entry name" value="GGDEF_dom"/>
</dbReference>
<reference evidence="5 6" key="1">
    <citation type="journal article" date="2009" name="Stand. Genomic Sci.">
        <title>Complete genome sequence of Desulfotomaculum acetoxidans type strain (5575).</title>
        <authorList>
            <person name="Spring S."/>
            <person name="Lapidus A."/>
            <person name="Schroder M."/>
            <person name="Gleim D."/>
            <person name="Sims D."/>
            <person name="Meincke L."/>
            <person name="Glavina Del Rio T."/>
            <person name="Tice H."/>
            <person name="Copeland A."/>
            <person name="Cheng J.F."/>
            <person name="Lucas S."/>
            <person name="Chen F."/>
            <person name="Nolan M."/>
            <person name="Bruce D."/>
            <person name="Goodwin L."/>
            <person name="Pitluck S."/>
            <person name="Ivanova N."/>
            <person name="Mavromatis K."/>
            <person name="Mikhailova N."/>
            <person name="Pati A."/>
            <person name="Chen A."/>
            <person name="Palaniappan K."/>
            <person name="Land M."/>
            <person name="Hauser L."/>
            <person name="Chang Y.J."/>
            <person name="Jeffries C.D."/>
            <person name="Chain P."/>
            <person name="Saunders E."/>
            <person name="Brettin T."/>
            <person name="Detter J.C."/>
            <person name="Goker M."/>
            <person name="Bristow J."/>
            <person name="Eisen J.A."/>
            <person name="Markowitz V."/>
            <person name="Hugenholtz P."/>
            <person name="Kyrpides N.C."/>
            <person name="Klenk H.P."/>
            <person name="Han C."/>
        </authorList>
    </citation>
    <scope>NUCLEOTIDE SEQUENCE [LARGE SCALE GENOMIC DNA]</scope>
    <source>
        <strain evidence="6">ATCC 49208 / DSM 771 / VKM B-1644</strain>
    </source>
</reference>
<dbReference type="InterPro" id="IPR000644">
    <property type="entry name" value="CBS_dom"/>
</dbReference>
<evidence type="ECO:0000259" key="4">
    <source>
        <dbReference type="PROSITE" id="PS51371"/>
    </source>
</evidence>
<dbReference type="RefSeq" id="WP_015757492.1">
    <property type="nucleotide sequence ID" value="NC_013216.1"/>
</dbReference>
<feature type="domain" description="EAL" evidence="2">
    <location>
        <begin position="186"/>
        <end position="436"/>
    </location>
</feature>
<dbReference type="SUPFAM" id="SSF55073">
    <property type="entry name" value="Nucleotide cyclase"/>
    <property type="match status" value="2"/>
</dbReference>
<dbReference type="PROSITE" id="PS50887">
    <property type="entry name" value="GGDEF"/>
    <property type="match status" value="2"/>
</dbReference>
<dbReference type="InterPro" id="IPR035919">
    <property type="entry name" value="EAL_sf"/>
</dbReference>
<dbReference type="SMART" id="SM00267">
    <property type="entry name" value="GGDEF"/>
    <property type="match status" value="1"/>
</dbReference>
<keyword evidence="1" id="KW-0129">CBS domain</keyword>
<dbReference type="Pfam" id="PF00563">
    <property type="entry name" value="EAL"/>
    <property type="match status" value="1"/>
</dbReference>
<evidence type="ECO:0000259" key="3">
    <source>
        <dbReference type="PROSITE" id="PS50887"/>
    </source>
</evidence>
<dbReference type="PANTHER" id="PTHR33121">
    <property type="entry name" value="CYCLIC DI-GMP PHOSPHODIESTERASE PDEF"/>
    <property type="match status" value="1"/>
</dbReference>
<dbReference type="KEGG" id="dae:Dtox_1949"/>
<feature type="domain" description="CBS" evidence="4">
    <location>
        <begin position="458"/>
        <end position="517"/>
    </location>
</feature>
<gene>
    <name evidence="5" type="ordered locus">Dtox_1949</name>
</gene>
<dbReference type="PANTHER" id="PTHR33121:SF76">
    <property type="entry name" value="SIGNALING PROTEIN"/>
    <property type="match status" value="1"/>
</dbReference>
<sequence length="773" mass="87381">MISVKNTYRVFKEILMSNTGNILLRQSAKQKLLTEKFACHISRGKIIGVMYLDIVRFHEVQQIHGSIMVDRVLNLLEESLKKIITKFLPDDSVLAVENLWADDFVILFTLSDKTSTEELSNLAVALRLSLRDNLSFQFIKLLGSELELHIGYAIIEPAADIKHDIKLYNALREAQKVAKGTLSLGTINLAKKFKELLSNHELRSVYQPIVSLSSGEILGWEALTRGPENSYFSNPDVIFSFAEEIELLCTTEMVCRETAINNFGKLGPEQKLFLNVNPRTMTDPNFVKGETLKKLEEYGLTPQNIVFEITEQHSIKNYYLFKKTVEHYRNQGYQVAADDVGAGFSGLQSIAEIRPDFIKVDMSLIRDIHINPVKEAVVESLITLAEKINSQVIAEGIESQNELNTLLSLGVHFGQGFYLARPAFPKQTVNKTLISYIKRQKNKDLNGNWRQPLSIGDIAVPAVIIHEDTSVAEVKEKLDMLSQPIGGVVVVRKERPIGLVMRHKLYRVLSSQYGVPLYWQRPISVIMDCSPLQVENHITIEQAAEIAMNREQDKIYDDIVVVEKGKLTGVVTIQKMLDSITKIQVELAKGANPLTSLPGNVAIELELSRRAGNGQNCIVIYADLDRFKSYNDTYGFERGDQMIKLTARIVSHATKKYGSRNDFVGHIGGDDLIIITLPEYAEHICRSIVLLFERLKKRCFSPNDREQSEFYGQDRDGFQKWLPLVSVSLAIVKCQDKKSYLTLAERAAQLKKYAKSLPGSVYVQDRCTDYKIQ</sequence>
<dbReference type="InterPro" id="IPR043128">
    <property type="entry name" value="Rev_trsase/Diguanyl_cyclase"/>
</dbReference>
<dbReference type="OrthoDB" id="9813903at2"/>
<dbReference type="PROSITE" id="PS51371">
    <property type="entry name" value="CBS"/>
    <property type="match status" value="1"/>
</dbReference>
<accession>C8VYA6</accession>
<dbReference type="SMART" id="SM00052">
    <property type="entry name" value="EAL"/>
    <property type="match status" value="1"/>
</dbReference>
<dbReference type="PROSITE" id="PS50883">
    <property type="entry name" value="EAL"/>
    <property type="match status" value="1"/>
</dbReference>
<dbReference type="Gene3D" id="3.20.20.450">
    <property type="entry name" value="EAL domain"/>
    <property type="match status" value="1"/>
</dbReference>
<dbReference type="eggNOG" id="COG2200">
    <property type="taxonomic scope" value="Bacteria"/>
</dbReference>
<feature type="domain" description="GGDEF" evidence="3">
    <location>
        <begin position="615"/>
        <end position="766"/>
    </location>
</feature>
<evidence type="ECO:0000313" key="5">
    <source>
        <dbReference type="EMBL" id="ACV62787.1"/>
    </source>
</evidence>
<dbReference type="AlphaFoldDB" id="C8VYA6"/>
<protein>
    <submittedName>
        <fullName evidence="5">Diguanylate cyclase/phosphodiesterase</fullName>
    </submittedName>
</protein>
<name>C8VYA6_DESAS</name>
<dbReference type="InterPro" id="IPR029787">
    <property type="entry name" value="Nucleotide_cyclase"/>
</dbReference>
<feature type="domain" description="GGDEF" evidence="3">
    <location>
        <begin position="45"/>
        <end position="192"/>
    </location>
</feature>
<dbReference type="eggNOG" id="COG2199">
    <property type="taxonomic scope" value="Bacteria"/>
</dbReference>
<proteinExistence type="predicted"/>
<evidence type="ECO:0000256" key="1">
    <source>
        <dbReference type="PROSITE-ProRule" id="PRU00703"/>
    </source>
</evidence>
<keyword evidence="6" id="KW-1185">Reference proteome</keyword>
<dbReference type="EMBL" id="CP001720">
    <property type="protein sequence ID" value="ACV62787.1"/>
    <property type="molecule type" value="Genomic_DNA"/>
</dbReference>
<dbReference type="InterPro" id="IPR001633">
    <property type="entry name" value="EAL_dom"/>
</dbReference>
<dbReference type="InterPro" id="IPR050706">
    <property type="entry name" value="Cyclic-di-GMP_PDE-like"/>
</dbReference>